<keyword evidence="1" id="KW-0694">RNA-binding</keyword>
<gene>
    <name evidence="4" type="ORF">GCM10007116_03150</name>
    <name evidence="3" type="ORF">HS1genome_1236</name>
</gene>
<evidence type="ECO:0000313" key="5">
    <source>
        <dbReference type="Proteomes" id="UP000276741"/>
    </source>
</evidence>
<dbReference type="PANTHER" id="PTHR12826:SF13">
    <property type="entry name" value="RNA-BINDING PROTEIN PNO1"/>
    <property type="match status" value="1"/>
</dbReference>
<dbReference type="Proteomes" id="UP000616143">
    <property type="component" value="Unassembled WGS sequence"/>
</dbReference>
<keyword evidence="5" id="KW-1185">Reference proteome</keyword>
<accession>A0A348B3U5</accession>
<dbReference type="Proteomes" id="UP000276741">
    <property type="component" value="Chromosome"/>
</dbReference>
<feature type="domain" description="PNO1 second type I KH" evidence="2">
    <location>
        <begin position="77"/>
        <end position="162"/>
    </location>
</feature>
<evidence type="ECO:0000313" key="3">
    <source>
        <dbReference type="EMBL" id="BBD72847.1"/>
    </source>
</evidence>
<dbReference type="SUPFAM" id="SSF54791">
    <property type="entry name" value="Eukaryotic type KH-domain (KH-domain type I)"/>
    <property type="match status" value="1"/>
</dbReference>
<dbReference type="OrthoDB" id="7870at2157"/>
<protein>
    <submittedName>
        <fullName evidence="3">RNA-processing protein</fullName>
    </submittedName>
</protein>
<dbReference type="NCBIfam" id="TIGR03665">
    <property type="entry name" value="arCOG04150"/>
    <property type="match status" value="1"/>
</dbReference>
<evidence type="ECO:0000313" key="4">
    <source>
        <dbReference type="EMBL" id="GGT88520.1"/>
    </source>
</evidence>
<dbReference type="InterPro" id="IPR055211">
    <property type="entry name" value="KH_PNO1_2nd"/>
</dbReference>
<dbReference type="GO" id="GO:0003723">
    <property type="term" value="F:RNA binding"/>
    <property type="evidence" value="ECO:0007669"/>
    <property type="project" value="UniProtKB-KW"/>
</dbReference>
<dbReference type="KEGG" id="sacd:HS1genome_1236"/>
<evidence type="ECO:0000256" key="1">
    <source>
        <dbReference type="ARBA" id="ARBA00022884"/>
    </source>
</evidence>
<sequence length="177" mass="20395">MFITVPDERLELVKSVLPSLSKKEEVEVKFDERNKMFNVSPKGNNSYGALKVQSIINAIGLGFDVEVAMKLLSDDIMLDVIDIKEVTHDPEDLRRLKGRVIGEKGKTKRIIFEYTGVHVSVYDHYVGLIGFYDQLQVTRKAVEMLIRGKDHSAVYKYLERAEKELRTYRISKFRPSL</sequence>
<dbReference type="AlphaFoldDB" id="A0A348B3U5"/>
<dbReference type="InterPro" id="IPR036612">
    <property type="entry name" value="KH_dom_type_1_sf"/>
</dbReference>
<reference evidence="4" key="1">
    <citation type="journal article" date="2014" name="Int. J. Syst. Evol. Microbiol.">
        <title>Complete genome sequence of Corynebacterium casei LMG S-19264T (=DSM 44701T), isolated from a smear-ripened cheese.</title>
        <authorList>
            <consortium name="US DOE Joint Genome Institute (JGI-PGF)"/>
            <person name="Walter F."/>
            <person name="Albersmeier A."/>
            <person name="Kalinowski J."/>
            <person name="Ruckert C."/>
        </authorList>
    </citation>
    <scope>NUCLEOTIDE SEQUENCE</scope>
    <source>
        <strain evidence="4">JCM 31740</strain>
    </source>
</reference>
<reference evidence="5" key="2">
    <citation type="submission" date="2018-04" db="EMBL/GenBank/DDBJ databases">
        <title>Complete genome sequence of Sulfodiicoccus acidiphilus strain HS-1.</title>
        <authorList>
            <person name="Sakai H.D."/>
            <person name="Kurosawa N."/>
        </authorList>
    </citation>
    <scope>NUCLEOTIDE SEQUENCE [LARGE SCALE GENOMIC DNA]</scope>
    <source>
        <strain evidence="5">HS-1</strain>
    </source>
</reference>
<proteinExistence type="predicted"/>
<dbReference type="EMBL" id="AP018553">
    <property type="protein sequence ID" value="BBD72847.1"/>
    <property type="molecule type" value="Genomic_DNA"/>
</dbReference>
<dbReference type="Pfam" id="PF22891">
    <property type="entry name" value="KH_PNO1_2nd"/>
    <property type="match status" value="1"/>
</dbReference>
<dbReference type="InterPro" id="IPR019964">
    <property type="entry name" value="KH_domain_protein_archaea"/>
</dbReference>
<name>A0A348B3U5_9CREN</name>
<evidence type="ECO:0000259" key="2">
    <source>
        <dbReference type="Pfam" id="PF22891"/>
    </source>
</evidence>
<reference evidence="4" key="4">
    <citation type="submission" date="2020-09" db="EMBL/GenBank/DDBJ databases">
        <authorList>
            <person name="Sun Q."/>
            <person name="Ohkuma M."/>
        </authorList>
    </citation>
    <scope>NUCLEOTIDE SEQUENCE</scope>
    <source>
        <strain evidence="4">JCM 31740</strain>
    </source>
</reference>
<organism evidence="3 5">
    <name type="scientific">Sulfodiicoccus acidiphilus</name>
    <dbReference type="NCBI Taxonomy" id="1670455"/>
    <lineage>
        <taxon>Archaea</taxon>
        <taxon>Thermoproteota</taxon>
        <taxon>Thermoprotei</taxon>
        <taxon>Sulfolobales</taxon>
        <taxon>Sulfolobaceae</taxon>
        <taxon>Sulfodiicoccus</taxon>
    </lineage>
</organism>
<dbReference type="NCBIfam" id="NF010326">
    <property type="entry name" value="PRK13763.1-1"/>
    <property type="match status" value="1"/>
</dbReference>
<dbReference type="RefSeq" id="WP_126450061.1">
    <property type="nucleotide sequence ID" value="NZ_AP018553.1"/>
</dbReference>
<dbReference type="GeneID" id="38666748"/>
<reference evidence="3" key="3">
    <citation type="journal article" date="2019" name="BMC Res. Notes">
        <title>Complete genome sequence of the Sulfodiicoccus acidiphilus strain HS-1T, the first crenarchaeon that lacks polB3, isolated from an acidic hot spring in Ohwaku-dani, Hakone, Japan.</title>
        <authorList>
            <person name="Sakai H.D."/>
            <person name="Kurosawa N."/>
        </authorList>
    </citation>
    <scope>NUCLEOTIDE SEQUENCE</scope>
    <source>
        <strain evidence="3">HS-1</strain>
    </source>
</reference>
<dbReference type="Gene3D" id="3.30.1370.10">
    <property type="entry name" value="K Homology domain, type 1"/>
    <property type="match status" value="2"/>
</dbReference>
<dbReference type="PANTHER" id="PTHR12826">
    <property type="entry name" value="RIBONUCLEASE Y"/>
    <property type="match status" value="1"/>
</dbReference>
<dbReference type="FunFam" id="3.30.1370.10:FF:000076">
    <property type="entry name" value="KH domain protein"/>
    <property type="match status" value="1"/>
</dbReference>
<dbReference type="EMBL" id="BMQS01000002">
    <property type="protein sequence ID" value="GGT88520.1"/>
    <property type="molecule type" value="Genomic_DNA"/>
</dbReference>